<reference evidence="3" key="1">
    <citation type="submission" date="2022-11" db="UniProtKB">
        <authorList>
            <consortium name="WormBaseParasite"/>
        </authorList>
    </citation>
    <scope>IDENTIFICATION</scope>
</reference>
<proteinExistence type="predicted"/>
<keyword evidence="1" id="KW-1133">Transmembrane helix</keyword>
<protein>
    <submittedName>
        <fullName evidence="3">Uncharacterized protein</fullName>
    </submittedName>
</protein>
<sequence>MKQTTLLRSIAIIGIILSCSILISSIYSLFAASFGIFPLIIYCYIFLCAKRQRRRIFRRAIFALGGLAIIDFLLFIFFVVIGFLQSENDIKNYNTNNDTHETKAGVQTENFICAFIALLLTIYMIFTLIFVEKARRQVFQTCHEIPIYHSGYNGSSIIFPINGAPPRYSVVMNEGSSQSFSSPA</sequence>
<evidence type="ECO:0000256" key="1">
    <source>
        <dbReference type="SAM" id="Phobius"/>
    </source>
</evidence>
<keyword evidence="2" id="KW-1185">Reference proteome</keyword>
<keyword evidence="1" id="KW-0472">Membrane</keyword>
<dbReference type="WBParaSite" id="PSU_v2.g8214.t1">
    <property type="protein sequence ID" value="PSU_v2.g8214.t1"/>
    <property type="gene ID" value="PSU_v2.g8214"/>
</dbReference>
<feature type="transmembrane region" description="Helical" evidence="1">
    <location>
        <begin position="61"/>
        <end position="84"/>
    </location>
</feature>
<feature type="transmembrane region" description="Helical" evidence="1">
    <location>
        <begin position="5"/>
        <end position="23"/>
    </location>
</feature>
<dbReference type="Proteomes" id="UP000887577">
    <property type="component" value="Unplaced"/>
</dbReference>
<dbReference type="AlphaFoldDB" id="A0A914Z8P6"/>
<evidence type="ECO:0000313" key="3">
    <source>
        <dbReference type="WBParaSite" id="PSU_v2.g8214.t1"/>
    </source>
</evidence>
<accession>A0A914Z8P6</accession>
<name>A0A914Z8P6_9BILA</name>
<organism evidence="2 3">
    <name type="scientific">Panagrolaimus superbus</name>
    <dbReference type="NCBI Taxonomy" id="310955"/>
    <lineage>
        <taxon>Eukaryota</taxon>
        <taxon>Metazoa</taxon>
        <taxon>Ecdysozoa</taxon>
        <taxon>Nematoda</taxon>
        <taxon>Chromadorea</taxon>
        <taxon>Rhabditida</taxon>
        <taxon>Tylenchina</taxon>
        <taxon>Panagrolaimomorpha</taxon>
        <taxon>Panagrolaimoidea</taxon>
        <taxon>Panagrolaimidae</taxon>
        <taxon>Panagrolaimus</taxon>
    </lineage>
</organism>
<keyword evidence="1" id="KW-0812">Transmembrane</keyword>
<feature type="transmembrane region" description="Helical" evidence="1">
    <location>
        <begin position="111"/>
        <end position="131"/>
    </location>
</feature>
<feature type="transmembrane region" description="Helical" evidence="1">
    <location>
        <begin position="29"/>
        <end position="49"/>
    </location>
</feature>
<dbReference type="PROSITE" id="PS51257">
    <property type="entry name" value="PROKAR_LIPOPROTEIN"/>
    <property type="match status" value="1"/>
</dbReference>
<evidence type="ECO:0000313" key="2">
    <source>
        <dbReference type="Proteomes" id="UP000887577"/>
    </source>
</evidence>